<feature type="region of interest" description="Disordered" evidence="2">
    <location>
        <begin position="626"/>
        <end position="712"/>
    </location>
</feature>
<evidence type="ECO:0000256" key="1">
    <source>
        <dbReference type="PROSITE-ProRule" id="PRU00221"/>
    </source>
</evidence>
<name>A0A9W8AK12_9FUNG</name>
<dbReference type="EMBL" id="JANBPY010002239">
    <property type="protein sequence ID" value="KAJ1955865.1"/>
    <property type="molecule type" value="Genomic_DNA"/>
</dbReference>
<dbReference type="InterPro" id="IPR019417">
    <property type="entry name" value="DUF2415"/>
</dbReference>
<feature type="compositionally biased region" description="Polar residues" evidence="2">
    <location>
        <begin position="699"/>
        <end position="712"/>
    </location>
</feature>
<feature type="repeat" description="WD" evidence="1">
    <location>
        <begin position="164"/>
        <end position="205"/>
    </location>
</feature>
<feature type="compositionally biased region" description="Low complexity" evidence="2">
    <location>
        <begin position="649"/>
        <end position="660"/>
    </location>
</feature>
<dbReference type="PROSITE" id="PS50082">
    <property type="entry name" value="WD_REPEATS_2"/>
    <property type="match status" value="1"/>
</dbReference>
<dbReference type="InterPro" id="IPR001680">
    <property type="entry name" value="WD40_rpt"/>
</dbReference>
<evidence type="ECO:0000313" key="5">
    <source>
        <dbReference type="Proteomes" id="UP001150925"/>
    </source>
</evidence>
<reference evidence="4" key="1">
    <citation type="submission" date="2022-07" db="EMBL/GenBank/DDBJ databases">
        <title>Phylogenomic reconstructions and comparative analyses of Kickxellomycotina fungi.</title>
        <authorList>
            <person name="Reynolds N.K."/>
            <person name="Stajich J.E."/>
            <person name="Barry K."/>
            <person name="Grigoriev I.V."/>
            <person name="Crous P."/>
            <person name="Smith M.E."/>
        </authorList>
    </citation>
    <scope>NUCLEOTIDE SEQUENCE</scope>
    <source>
        <strain evidence="4">RSA 1196</strain>
    </source>
</reference>
<dbReference type="Pfam" id="PF10313">
    <property type="entry name" value="DUF2415"/>
    <property type="match status" value="1"/>
</dbReference>
<dbReference type="Gene3D" id="2.130.10.10">
    <property type="entry name" value="YVTN repeat-like/Quinoprotein amine dehydrogenase"/>
    <property type="match status" value="1"/>
</dbReference>
<feature type="region of interest" description="Disordered" evidence="2">
    <location>
        <begin position="753"/>
        <end position="772"/>
    </location>
</feature>
<feature type="compositionally biased region" description="Polar residues" evidence="2">
    <location>
        <begin position="526"/>
        <end position="536"/>
    </location>
</feature>
<evidence type="ECO:0000313" key="4">
    <source>
        <dbReference type="EMBL" id="KAJ1955865.1"/>
    </source>
</evidence>
<dbReference type="Proteomes" id="UP001150925">
    <property type="component" value="Unassembled WGS sequence"/>
</dbReference>
<keyword evidence="1" id="KW-0853">WD repeat</keyword>
<gene>
    <name evidence="4" type="ORF">IWQ62_005431</name>
</gene>
<keyword evidence="5" id="KW-1185">Reference proteome</keyword>
<dbReference type="SUPFAM" id="SSF50978">
    <property type="entry name" value="WD40 repeat-like"/>
    <property type="match status" value="1"/>
</dbReference>
<evidence type="ECO:0000256" key="2">
    <source>
        <dbReference type="SAM" id="MobiDB-lite"/>
    </source>
</evidence>
<dbReference type="Pfam" id="PF00400">
    <property type="entry name" value="WD40"/>
    <property type="match status" value="1"/>
</dbReference>
<dbReference type="PROSITE" id="PS50294">
    <property type="entry name" value="WD_REPEATS_REGION"/>
    <property type="match status" value="1"/>
</dbReference>
<evidence type="ECO:0000259" key="3">
    <source>
        <dbReference type="Pfam" id="PF10313"/>
    </source>
</evidence>
<dbReference type="PANTHER" id="PTHR43991:SF12">
    <property type="entry name" value="WD REPEAT PROTEIN (AFU_ORTHOLOGUE AFUA_8G05640)"/>
    <property type="match status" value="1"/>
</dbReference>
<dbReference type="PANTHER" id="PTHR43991">
    <property type="entry name" value="WD REPEAT PROTEIN (AFU_ORTHOLOGUE AFUA_8G05640)-RELATED"/>
    <property type="match status" value="1"/>
</dbReference>
<dbReference type="AlphaFoldDB" id="A0A9W8AK12"/>
<dbReference type="SMART" id="SM00320">
    <property type="entry name" value="WD40"/>
    <property type="match status" value="3"/>
</dbReference>
<protein>
    <recommendedName>
        <fullName evidence="3">DUF2415 domain-containing protein</fullName>
    </recommendedName>
</protein>
<dbReference type="InterPro" id="IPR015943">
    <property type="entry name" value="WD40/YVTN_repeat-like_dom_sf"/>
</dbReference>
<accession>A0A9W8AK12</accession>
<dbReference type="OrthoDB" id="20669at2759"/>
<comment type="caution">
    <text evidence="4">The sequence shown here is derived from an EMBL/GenBank/DDBJ whole genome shotgun (WGS) entry which is preliminary data.</text>
</comment>
<feature type="domain" description="DUF2415" evidence="3">
    <location>
        <begin position="213"/>
        <end position="248"/>
    </location>
</feature>
<feature type="region of interest" description="Disordered" evidence="2">
    <location>
        <begin position="486"/>
        <end position="544"/>
    </location>
</feature>
<feature type="compositionally biased region" description="Basic and acidic residues" evidence="2">
    <location>
        <begin position="495"/>
        <end position="523"/>
    </location>
</feature>
<proteinExistence type="predicted"/>
<organism evidence="4 5">
    <name type="scientific">Dispira parvispora</name>
    <dbReference type="NCBI Taxonomy" id="1520584"/>
    <lineage>
        <taxon>Eukaryota</taxon>
        <taxon>Fungi</taxon>
        <taxon>Fungi incertae sedis</taxon>
        <taxon>Zoopagomycota</taxon>
        <taxon>Kickxellomycotina</taxon>
        <taxon>Dimargaritomycetes</taxon>
        <taxon>Dimargaritales</taxon>
        <taxon>Dimargaritaceae</taxon>
        <taxon>Dispira</taxon>
    </lineage>
</organism>
<dbReference type="InterPro" id="IPR036322">
    <property type="entry name" value="WD40_repeat_dom_sf"/>
</dbReference>
<feature type="compositionally biased region" description="Basic and acidic residues" evidence="2">
    <location>
        <begin position="677"/>
        <end position="698"/>
    </location>
</feature>
<sequence>MLTANHQDSVYYTHQNGIRRWSNLTRKSQIVVDFRNEGLHFTPSTLAYRDNLIFTGGFRGDYVLKNIGSGVVDYDILTTQPNGIITYAEISQSHSGTPLTMVSSNDAHVRLLDIPQRKCIATYQFPCSINCASVSPDGKALAVVGDSCETAIVDVLSGKLQALLFGHVDYSFSCAWSPDRKYLATGNQDRTTRVYDLRNHKRALHVLPSKMASVRSLRFSPDGHYLAMAESVDYVHLVDVRQDFGETQEINFFGDVAGVSFTPDSEGLYLGVQDAHHGSPLLHFRRTHHQRLNAVPHQASADQLLDQMFEYFTNPTMIPKYILSPIAEDQVNQLLLVPGVNTLASYDVCLDPSPLTEPIDKNGSTLTAPHALPQSLPPALAVKVGRPMTEGSTLEPCPHNHTLHCLVCSWTPSVLPHVLPRPTHTGLSLFSQETQDGGDTSLWQRVTNTIQNQARALGVALSDPLPHERLFEWRLPWEALSMNISAPLGDEEPRETDVTTHPEEPSSTHEGDLTNHPSPEEAHLNGSFSVSQSTTPAGLPSLPNLPNLPDLSTLYPSSESIYYGLSALFAFVNSGDYPESAPPSPTGPRENDFENLLEHFRMNSLPVLSLRNTALGSFLFDRLDQEQERRGGASSGDTRRLGPIRRHPSSQSTPTSSMTPLHPSDADIESESTMAHPHVEHPRGMSRRSPSDRSHSDATRPTTDNPRATASFPITSFLPSFRFIGQQASPDNPVMDSPTVDSQLVVQPTWPTQNTANTSLRSRSRPVDLSFL</sequence>